<proteinExistence type="predicted"/>
<keyword evidence="2" id="KW-1185">Reference proteome</keyword>
<name>A0A285LUS8_9NOCA</name>
<dbReference type="Proteomes" id="UP000219565">
    <property type="component" value="Unassembled WGS sequence"/>
</dbReference>
<reference evidence="1 2" key="1">
    <citation type="submission" date="2017-09" db="EMBL/GenBank/DDBJ databases">
        <authorList>
            <person name="Ehlers B."/>
            <person name="Leendertz F.H."/>
        </authorList>
    </citation>
    <scope>NUCLEOTIDE SEQUENCE [LARGE SCALE GENOMIC DNA]</scope>
    <source>
        <strain evidence="1 2">DSM 45537</strain>
    </source>
</reference>
<dbReference type="OrthoDB" id="4560664at2"/>
<sequence>MGWKLDNSEDDGGQTDQGTCFAHLVLLRRSGKQDVAAKFSAGGPPPPVAADGARGWLLWHDHHVPTVEQLARLLEQLRAEGLTTADQIIAHALPPNDPQTVKTPLAWVSARATRERAQRVGRSS</sequence>
<accession>A0A285LUS8</accession>
<evidence type="ECO:0000313" key="2">
    <source>
        <dbReference type="Proteomes" id="UP000219565"/>
    </source>
</evidence>
<gene>
    <name evidence="1" type="ORF">SAMN04244553_5661</name>
</gene>
<protein>
    <submittedName>
        <fullName evidence="1">Uncharacterized protein</fullName>
    </submittedName>
</protein>
<evidence type="ECO:0000313" key="1">
    <source>
        <dbReference type="EMBL" id="SNY88679.1"/>
    </source>
</evidence>
<organism evidence="1 2">
    <name type="scientific">Nocardia amikacinitolerans</name>
    <dbReference type="NCBI Taxonomy" id="756689"/>
    <lineage>
        <taxon>Bacteria</taxon>
        <taxon>Bacillati</taxon>
        <taxon>Actinomycetota</taxon>
        <taxon>Actinomycetes</taxon>
        <taxon>Mycobacteriales</taxon>
        <taxon>Nocardiaceae</taxon>
        <taxon>Nocardia</taxon>
    </lineage>
</organism>
<dbReference type="AlphaFoldDB" id="A0A285LUS8"/>
<dbReference type="RefSeq" id="WP_097247507.1">
    <property type="nucleotide sequence ID" value="NZ_OBEG01000006.1"/>
</dbReference>
<dbReference type="EMBL" id="OBEG01000006">
    <property type="protein sequence ID" value="SNY88679.1"/>
    <property type="molecule type" value="Genomic_DNA"/>
</dbReference>